<dbReference type="InterPro" id="IPR052977">
    <property type="entry name" value="Polyferredoxin-like_ET"/>
</dbReference>
<feature type="domain" description="4Fe-4S ferredoxin-type" evidence="4">
    <location>
        <begin position="38"/>
        <end position="67"/>
    </location>
</feature>
<dbReference type="EMBL" id="CZBO01000002">
    <property type="protein sequence ID" value="CUP97438.1"/>
    <property type="molecule type" value="Genomic_DNA"/>
</dbReference>
<evidence type="ECO:0000256" key="1">
    <source>
        <dbReference type="ARBA" id="ARBA00022723"/>
    </source>
</evidence>
<organism evidence="5 6">
    <name type="scientific">Clostridium baratii</name>
    <dbReference type="NCBI Taxonomy" id="1561"/>
    <lineage>
        <taxon>Bacteria</taxon>
        <taxon>Bacillati</taxon>
        <taxon>Bacillota</taxon>
        <taxon>Clostridia</taxon>
        <taxon>Eubacteriales</taxon>
        <taxon>Clostridiaceae</taxon>
        <taxon>Clostridium</taxon>
    </lineage>
</organism>
<dbReference type="RefSeq" id="WP_055207362.1">
    <property type="nucleotide sequence ID" value="NZ_CZBO01000002.1"/>
</dbReference>
<evidence type="ECO:0000256" key="3">
    <source>
        <dbReference type="ARBA" id="ARBA00023014"/>
    </source>
</evidence>
<evidence type="ECO:0000256" key="2">
    <source>
        <dbReference type="ARBA" id="ARBA00023004"/>
    </source>
</evidence>
<reference evidence="5 6" key="1">
    <citation type="submission" date="2015-09" db="EMBL/GenBank/DDBJ databases">
        <authorList>
            <consortium name="Pathogen Informatics"/>
        </authorList>
    </citation>
    <scope>NUCLEOTIDE SEQUENCE [LARGE SCALE GENOMIC DNA]</scope>
    <source>
        <strain evidence="5 6">2789STDY5834956</strain>
    </source>
</reference>
<gene>
    <name evidence="5" type="ORF">ERS852568_01392</name>
</gene>
<dbReference type="GO" id="GO:0046872">
    <property type="term" value="F:metal ion binding"/>
    <property type="evidence" value="ECO:0007669"/>
    <property type="project" value="UniProtKB-KW"/>
</dbReference>
<evidence type="ECO:0000259" key="4">
    <source>
        <dbReference type="PROSITE" id="PS51379"/>
    </source>
</evidence>
<evidence type="ECO:0000313" key="6">
    <source>
        <dbReference type="Proteomes" id="UP000095563"/>
    </source>
</evidence>
<dbReference type="InterPro" id="IPR017900">
    <property type="entry name" value="4Fe4S_Fe_S_CS"/>
</dbReference>
<dbReference type="SUPFAM" id="SSF54862">
    <property type="entry name" value="4Fe-4S ferredoxins"/>
    <property type="match status" value="1"/>
</dbReference>
<dbReference type="InterPro" id="IPR007525">
    <property type="entry name" value="FrhB_FdhB_C"/>
</dbReference>
<dbReference type="PROSITE" id="PS51379">
    <property type="entry name" value="4FE4S_FER_2"/>
    <property type="match status" value="2"/>
</dbReference>
<dbReference type="Pfam" id="PF12838">
    <property type="entry name" value="Fer4_7"/>
    <property type="match status" value="1"/>
</dbReference>
<keyword evidence="1" id="KW-0479">Metal-binding</keyword>
<evidence type="ECO:0000313" key="5">
    <source>
        <dbReference type="EMBL" id="CUP97438.1"/>
    </source>
</evidence>
<dbReference type="PROSITE" id="PS00198">
    <property type="entry name" value="4FE4S_FER_1"/>
    <property type="match status" value="1"/>
</dbReference>
<accession>A0A174SP51</accession>
<name>A0A174SP51_9CLOT</name>
<dbReference type="Gene3D" id="3.30.70.20">
    <property type="match status" value="1"/>
</dbReference>
<dbReference type="Proteomes" id="UP000095563">
    <property type="component" value="Unassembled WGS sequence"/>
</dbReference>
<dbReference type="InterPro" id="IPR017896">
    <property type="entry name" value="4Fe4S_Fe-S-bd"/>
</dbReference>
<sequence length="380" mass="44457">MNNFFDTYNKKDCNGCSVCALRCPIKCIDMIEDNEGFLYPKIDEKKCIKCGICKKVCPNYTPKISLKGDTYIAINNNTNEKRRSSSGGMFYPLARYAISKGGVVFGVTFNEELKAVHDYAENLEDAKKFQGSKYVRSNLNNSYQRVEQFIKNGKLVLFTGTPCQCQGIRGYLKNGHDNLITCEIVCHANPSPKIFEMYKKNIEEKYSKKIKNIYFRSKENGWHNQTPIIEFMDGEKIEENSYFIAFVHELINRPSCYDCRFCTEKRFSDFSIADLWGIEKIDNSIVDDDTGISLFNVNTDRGREILEEIKKEIRLKKVDTNLAFSYNHHFNIPYHKNRTRFFYEISNNKIDEHNIIKKMNKYTKKPLYKKIHNRIKEIIK</sequence>
<protein>
    <submittedName>
        <fullName evidence="5">4Fe-4S ferredoxin</fullName>
    </submittedName>
</protein>
<keyword evidence="3" id="KW-0411">Iron-sulfur</keyword>
<proteinExistence type="predicted"/>
<feature type="domain" description="4Fe-4S ferredoxin-type" evidence="4">
    <location>
        <begin position="4"/>
        <end position="33"/>
    </location>
</feature>
<dbReference type="AlphaFoldDB" id="A0A174SP51"/>
<dbReference type="Pfam" id="PF04432">
    <property type="entry name" value="FrhB_FdhB_C"/>
    <property type="match status" value="1"/>
</dbReference>
<keyword evidence="2" id="KW-0408">Iron</keyword>
<dbReference type="GO" id="GO:0051536">
    <property type="term" value="F:iron-sulfur cluster binding"/>
    <property type="evidence" value="ECO:0007669"/>
    <property type="project" value="UniProtKB-KW"/>
</dbReference>
<dbReference type="PANTHER" id="PTHR43193">
    <property type="match status" value="1"/>
</dbReference>
<dbReference type="PANTHER" id="PTHR43193:SF2">
    <property type="entry name" value="POLYFERREDOXIN PROTEIN FWDF"/>
    <property type="match status" value="1"/>
</dbReference>